<comment type="caution">
    <text evidence="1">The sequence shown here is derived from an EMBL/GenBank/DDBJ whole genome shotgun (WGS) entry which is preliminary data.</text>
</comment>
<evidence type="ECO:0008006" key="2">
    <source>
        <dbReference type="Google" id="ProtNLM"/>
    </source>
</evidence>
<evidence type="ECO:0000313" key="1">
    <source>
        <dbReference type="EMBL" id="OIQ71544.1"/>
    </source>
</evidence>
<gene>
    <name evidence="1" type="ORF">GALL_468370</name>
</gene>
<dbReference type="AlphaFoldDB" id="A0A1J5PL50"/>
<proteinExistence type="predicted"/>
<name>A0A1J5PL50_9ZZZZ</name>
<protein>
    <recommendedName>
        <fullName evidence="2">Threonine kinase</fullName>
    </recommendedName>
</protein>
<dbReference type="EMBL" id="MLJW01003680">
    <property type="protein sequence ID" value="OIQ71544.1"/>
    <property type="molecule type" value="Genomic_DNA"/>
</dbReference>
<organism evidence="1">
    <name type="scientific">mine drainage metagenome</name>
    <dbReference type="NCBI Taxonomy" id="410659"/>
    <lineage>
        <taxon>unclassified sequences</taxon>
        <taxon>metagenomes</taxon>
        <taxon>ecological metagenomes</taxon>
    </lineage>
</organism>
<accession>A0A1J5PL50</accession>
<reference evidence="1" key="1">
    <citation type="submission" date="2016-10" db="EMBL/GenBank/DDBJ databases">
        <title>Sequence of Gallionella enrichment culture.</title>
        <authorList>
            <person name="Poehlein A."/>
            <person name="Muehling M."/>
            <person name="Daniel R."/>
        </authorList>
    </citation>
    <scope>NUCLEOTIDE SEQUENCE</scope>
</reference>
<sequence>MVDPERQPGAQVTVTSASVSGHFGELLQGRIGTSGPVALITLPCPVLAAHATWRPGAFALHQPSAKVLKPRVAHAFLSRLGLRPSGRFTLRLDMPPGGGAGASTAALVALAKAAGVNAAAHITEACHAIERATDPLLFRAPERILWASRLGLALSALPPLPRLDILGGFSGPPQATDPADCAFPDIADLVAEWPAACASATAIARLASQSASRTIALRGPRSDPTADLAARNGALGWSMAHTGSARALIFAPGMEPQAAAADMRRAGFTRIVRFKIGGAV</sequence>